<sequence length="304" mass="34374">MRQDSAEIDDGASDSSQSAFFNLVARRLCETFEIEISGEALRDLVSEIQDQMSGIGDLSDLSHEEPEDPAAPDVEDLVHELGKANIDIGDKHKFEAYWVSAVAAFEQEVVTKYLLSEARTMTAKWPGDEIPREAFDEIEQQLMQSTTRCFTFKILYKVFIHRVQHSHTVFRHAAKGLLKQLKVDEIFNTASPKKQPHTANLEELVMHLAERACSTLKKSASHDAKKHWQEARDAQAAREAAVRTCREPGLPSERAARVKQKKFRSSRVRMNTVQTYGSWMLSSSKDAVKQANTASYRLTHRVQA</sequence>
<organism evidence="1 2">
    <name type="scientific">Symbiodinium natans</name>
    <dbReference type="NCBI Taxonomy" id="878477"/>
    <lineage>
        <taxon>Eukaryota</taxon>
        <taxon>Sar</taxon>
        <taxon>Alveolata</taxon>
        <taxon>Dinophyceae</taxon>
        <taxon>Suessiales</taxon>
        <taxon>Symbiodiniaceae</taxon>
        <taxon>Symbiodinium</taxon>
    </lineage>
</organism>
<evidence type="ECO:0000313" key="1">
    <source>
        <dbReference type="EMBL" id="CAE7343938.1"/>
    </source>
</evidence>
<comment type="caution">
    <text evidence="1">The sequence shown here is derived from an EMBL/GenBank/DDBJ whole genome shotgun (WGS) entry which is preliminary data.</text>
</comment>
<gene>
    <name evidence="1" type="ORF">SNAT2548_LOCUS18020</name>
</gene>
<reference evidence="1" key="1">
    <citation type="submission" date="2021-02" db="EMBL/GenBank/DDBJ databases">
        <authorList>
            <person name="Dougan E. K."/>
            <person name="Rhodes N."/>
            <person name="Thang M."/>
            <person name="Chan C."/>
        </authorList>
    </citation>
    <scope>NUCLEOTIDE SEQUENCE</scope>
</reference>
<protein>
    <submittedName>
        <fullName evidence="1">Uncharacterized protein</fullName>
    </submittedName>
</protein>
<accession>A0A812P832</accession>
<name>A0A812P832_9DINO</name>
<dbReference type="OrthoDB" id="416999at2759"/>
<dbReference type="AlphaFoldDB" id="A0A812P832"/>
<proteinExistence type="predicted"/>
<dbReference type="EMBL" id="CAJNDS010002130">
    <property type="protein sequence ID" value="CAE7343938.1"/>
    <property type="molecule type" value="Genomic_DNA"/>
</dbReference>
<keyword evidence="2" id="KW-1185">Reference proteome</keyword>
<evidence type="ECO:0000313" key="2">
    <source>
        <dbReference type="Proteomes" id="UP000604046"/>
    </source>
</evidence>
<dbReference type="Proteomes" id="UP000604046">
    <property type="component" value="Unassembled WGS sequence"/>
</dbReference>